<feature type="domain" description="UBA" evidence="2">
    <location>
        <begin position="1"/>
        <end position="41"/>
    </location>
</feature>
<dbReference type="InterPro" id="IPR015940">
    <property type="entry name" value="UBA"/>
</dbReference>
<sequence>MLLDASITQLTDMGIPRPRACAALRRSKGDVMAAAERVFGGEFDDIASDAEDSGNERATGLLAPISRGPTRRTSAMDEVINGADSDSSDFDDADDISIDDDEGGMIELGDFVEGPCGEDPYAGVFFSKDRIERLVEPVLEEMYATVNLPPGGSDARGKPARELNVRILSRGEWMSGCPEGGEQSFLFQLYNYLSEGSMACANGCGHSVQP</sequence>
<keyword evidence="4" id="KW-1185">Reference proteome</keyword>
<evidence type="ECO:0000313" key="3">
    <source>
        <dbReference type="EMBL" id="GMK56582.1"/>
    </source>
</evidence>
<name>A0AAD3TTG5_9TREE</name>
<dbReference type="SUPFAM" id="SSF46934">
    <property type="entry name" value="UBA-like"/>
    <property type="match status" value="1"/>
</dbReference>
<feature type="region of interest" description="Disordered" evidence="1">
    <location>
        <begin position="49"/>
        <end position="72"/>
    </location>
</feature>
<accession>A0AAD3TTG5</accession>
<gene>
    <name evidence="3" type="ORF">CspeluHIS016_0304220</name>
</gene>
<proteinExistence type="predicted"/>
<dbReference type="Proteomes" id="UP001222932">
    <property type="component" value="Unassembled WGS sequence"/>
</dbReference>
<comment type="caution">
    <text evidence="3">The sequence shown here is derived from an EMBL/GenBank/DDBJ whole genome shotgun (WGS) entry which is preliminary data.</text>
</comment>
<dbReference type="PROSITE" id="PS50030">
    <property type="entry name" value="UBA"/>
    <property type="match status" value="1"/>
</dbReference>
<evidence type="ECO:0000313" key="4">
    <source>
        <dbReference type="Proteomes" id="UP001222932"/>
    </source>
</evidence>
<dbReference type="Gene3D" id="1.10.8.10">
    <property type="entry name" value="DNA helicase RuvA subunit, C-terminal domain"/>
    <property type="match status" value="1"/>
</dbReference>
<dbReference type="AlphaFoldDB" id="A0AAD3TTG5"/>
<dbReference type="EMBL" id="BTCM01000003">
    <property type="protein sequence ID" value="GMK56582.1"/>
    <property type="molecule type" value="Genomic_DNA"/>
</dbReference>
<evidence type="ECO:0000256" key="1">
    <source>
        <dbReference type="SAM" id="MobiDB-lite"/>
    </source>
</evidence>
<protein>
    <recommendedName>
        <fullName evidence="2">UBA domain-containing protein</fullName>
    </recommendedName>
</protein>
<dbReference type="InterPro" id="IPR009060">
    <property type="entry name" value="UBA-like_sf"/>
</dbReference>
<organism evidence="3 4">
    <name type="scientific">Cutaneotrichosporon spelunceum</name>
    <dbReference type="NCBI Taxonomy" id="1672016"/>
    <lineage>
        <taxon>Eukaryota</taxon>
        <taxon>Fungi</taxon>
        <taxon>Dikarya</taxon>
        <taxon>Basidiomycota</taxon>
        <taxon>Agaricomycotina</taxon>
        <taxon>Tremellomycetes</taxon>
        <taxon>Trichosporonales</taxon>
        <taxon>Trichosporonaceae</taxon>
        <taxon>Cutaneotrichosporon</taxon>
    </lineage>
</organism>
<reference evidence="3" key="2">
    <citation type="submission" date="2023-06" db="EMBL/GenBank/DDBJ databases">
        <authorList>
            <person name="Kobayashi Y."/>
            <person name="Kayamori A."/>
            <person name="Aoki K."/>
            <person name="Shiwa Y."/>
            <person name="Fujita N."/>
            <person name="Sugita T."/>
            <person name="Iwasaki W."/>
            <person name="Tanaka N."/>
            <person name="Takashima M."/>
        </authorList>
    </citation>
    <scope>NUCLEOTIDE SEQUENCE</scope>
    <source>
        <strain evidence="3">HIS016</strain>
    </source>
</reference>
<evidence type="ECO:0000259" key="2">
    <source>
        <dbReference type="PROSITE" id="PS50030"/>
    </source>
</evidence>
<dbReference type="SMART" id="SM00165">
    <property type="entry name" value="UBA"/>
    <property type="match status" value="1"/>
</dbReference>
<reference evidence="3" key="1">
    <citation type="journal article" date="2023" name="BMC Genomics">
        <title>Chromosome-level genome assemblies of Cutaneotrichosporon spp. (Trichosporonales, Basidiomycota) reveal imbalanced evolution between nucleotide sequences and chromosome synteny.</title>
        <authorList>
            <person name="Kobayashi Y."/>
            <person name="Kayamori A."/>
            <person name="Aoki K."/>
            <person name="Shiwa Y."/>
            <person name="Matsutani M."/>
            <person name="Fujita N."/>
            <person name="Sugita T."/>
            <person name="Iwasaki W."/>
            <person name="Tanaka N."/>
            <person name="Takashima M."/>
        </authorList>
    </citation>
    <scope>NUCLEOTIDE SEQUENCE</scope>
    <source>
        <strain evidence="3">HIS016</strain>
    </source>
</reference>